<dbReference type="PANTHER" id="PTHR11412:SF172">
    <property type="entry name" value="LD23292P"/>
    <property type="match status" value="1"/>
</dbReference>
<dbReference type="SMART" id="SM01359">
    <property type="entry name" value="A2M_N_2"/>
    <property type="match status" value="1"/>
</dbReference>
<dbReference type="InterPro" id="IPR011625">
    <property type="entry name" value="A2M_N_BRD"/>
</dbReference>
<evidence type="ECO:0000259" key="5">
    <source>
        <dbReference type="SMART" id="SM01360"/>
    </source>
</evidence>
<dbReference type="InterPro" id="IPR011626">
    <property type="entry name" value="Alpha-macroglobulin_TED"/>
</dbReference>
<dbReference type="EnsemblMetazoa" id="XM_022798601">
    <property type="protein sequence ID" value="XP_022654336"/>
    <property type="gene ID" value="LOC111247549"/>
</dbReference>
<feature type="domain" description="Alpha-2-macroglobulin bait region" evidence="4">
    <location>
        <begin position="502"/>
        <end position="635"/>
    </location>
</feature>
<evidence type="ECO:0000256" key="2">
    <source>
        <dbReference type="PROSITE-ProRule" id="PRU00124"/>
    </source>
</evidence>
<keyword evidence="3" id="KW-0472">Membrane</keyword>
<dbReference type="Gene3D" id="2.60.40.2950">
    <property type="match status" value="1"/>
</dbReference>
<dbReference type="SUPFAM" id="SSF49410">
    <property type="entry name" value="Alpha-macroglobulin receptor domain"/>
    <property type="match status" value="1"/>
</dbReference>
<evidence type="ECO:0000256" key="3">
    <source>
        <dbReference type="SAM" id="Phobius"/>
    </source>
</evidence>
<dbReference type="OrthoDB" id="6499004at2759"/>
<keyword evidence="3" id="KW-1133">Transmembrane helix</keyword>
<dbReference type="RefSeq" id="XP_022654337.1">
    <property type="nucleotide sequence ID" value="XM_022798602.1"/>
</dbReference>
<evidence type="ECO:0008006" key="9">
    <source>
        <dbReference type="Google" id="ProtNLM"/>
    </source>
</evidence>
<feature type="transmembrane region" description="Helical" evidence="3">
    <location>
        <begin position="20"/>
        <end position="41"/>
    </location>
</feature>
<dbReference type="InterPro" id="IPR013783">
    <property type="entry name" value="Ig-like_fold"/>
</dbReference>
<feature type="disulfide bond" evidence="2">
    <location>
        <begin position="710"/>
        <end position="725"/>
    </location>
</feature>
<dbReference type="Pfam" id="PF07678">
    <property type="entry name" value="TED_complement"/>
    <property type="match status" value="1"/>
</dbReference>
<dbReference type="InterPro" id="IPR001599">
    <property type="entry name" value="Macroglobln_a2"/>
</dbReference>
<dbReference type="SUPFAM" id="SSF57424">
    <property type="entry name" value="LDL receptor-like module"/>
    <property type="match status" value="1"/>
</dbReference>
<evidence type="ECO:0000259" key="4">
    <source>
        <dbReference type="SMART" id="SM01359"/>
    </source>
</evidence>
<reference evidence="7" key="1">
    <citation type="submission" date="2021-01" db="UniProtKB">
        <authorList>
            <consortium name="EnsemblMetazoa"/>
        </authorList>
    </citation>
    <scope>IDENTIFICATION</scope>
</reference>
<dbReference type="Proteomes" id="UP000594260">
    <property type="component" value="Unplaced"/>
</dbReference>
<dbReference type="Pfam" id="PF00207">
    <property type="entry name" value="A2M"/>
    <property type="match status" value="1"/>
</dbReference>
<dbReference type="KEGG" id="vde:111247549"/>
<keyword evidence="1 2" id="KW-1015">Disulfide bond</keyword>
<feature type="disulfide bond" evidence="2">
    <location>
        <begin position="698"/>
        <end position="716"/>
    </location>
</feature>
<dbReference type="RefSeq" id="XP_022654336.1">
    <property type="nucleotide sequence ID" value="XM_022798601.1"/>
</dbReference>
<dbReference type="SUPFAM" id="SSF48239">
    <property type="entry name" value="Terpenoid cyclases/Protein prenyltransferases"/>
    <property type="match status" value="1"/>
</dbReference>
<accession>A0A7M7JMC9</accession>
<dbReference type="Pfam" id="PF07677">
    <property type="entry name" value="A2M_recep"/>
    <property type="match status" value="1"/>
</dbReference>
<dbReference type="Gene3D" id="2.60.40.1930">
    <property type="match status" value="2"/>
</dbReference>
<dbReference type="InterPro" id="IPR002172">
    <property type="entry name" value="LDrepeatLR_classA_rpt"/>
</dbReference>
<dbReference type="Pfam" id="PF07703">
    <property type="entry name" value="A2M_BRD"/>
    <property type="match status" value="1"/>
</dbReference>
<dbReference type="InParanoid" id="A0A7M7JMC9"/>
<dbReference type="CDD" id="cd00112">
    <property type="entry name" value="LDLa"/>
    <property type="match status" value="1"/>
</dbReference>
<dbReference type="Gene3D" id="2.60.40.690">
    <property type="entry name" value="Alpha-macroglobulin, receptor-binding domain"/>
    <property type="match status" value="1"/>
</dbReference>
<dbReference type="InterPro" id="IPR041555">
    <property type="entry name" value="MG3"/>
</dbReference>
<proteinExistence type="predicted"/>
<dbReference type="InterPro" id="IPR002890">
    <property type="entry name" value="MG2"/>
</dbReference>
<comment type="caution">
    <text evidence="2">Lacks conserved residue(s) required for the propagation of feature annotation.</text>
</comment>
<name>A0A7M7JMC9_VARDE</name>
<dbReference type="Pfam" id="PF17791">
    <property type="entry name" value="MG3"/>
    <property type="match status" value="1"/>
</dbReference>
<dbReference type="Gene3D" id="2.60.40.10">
    <property type="entry name" value="Immunoglobulins"/>
    <property type="match status" value="2"/>
</dbReference>
<dbReference type="PROSITE" id="PS50068">
    <property type="entry name" value="LDLRA_2"/>
    <property type="match status" value="1"/>
</dbReference>
<evidence type="ECO:0000256" key="1">
    <source>
        <dbReference type="ARBA" id="ARBA00023157"/>
    </source>
</evidence>
<dbReference type="GO" id="GO:0005615">
    <property type="term" value="C:extracellular space"/>
    <property type="evidence" value="ECO:0007669"/>
    <property type="project" value="InterPro"/>
</dbReference>
<dbReference type="InterPro" id="IPR008930">
    <property type="entry name" value="Terpenoid_cyclase/PrenylTrfase"/>
</dbReference>
<dbReference type="PANTHER" id="PTHR11412">
    <property type="entry name" value="MACROGLOBULIN / COMPLEMENT"/>
    <property type="match status" value="1"/>
</dbReference>
<keyword evidence="3" id="KW-0812">Transmembrane</keyword>
<evidence type="ECO:0000259" key="6">
    <source>
        <dbReference type="SMART" id="SM01361"/>
    </source>
</evidence>
<dbReference type="SMART" id="SM01361">
    <property type="entry name" value="A2M_recep"/>
    <property type="match status" value="1"/>
</dbReference>
<feature type="domain" description="Alpha-2-macroglobulin" evidence="5">
    <location>
        <begin position="751"/>
        <end position="842"/>
    </location>
</feature>
<dbReference type="SMART" id="SM01360">
    <property type="entry name" value="A2M"/>
    <property type="match status" value="1"/>
</dbReference>
<dbReference type="InterPro" id="IPR036055">
    <property type="entry name" value="LDL_receptor-like_sf"/>
</dbReference>
<evidence type="ECO:0000313" key="8">
    <source>
        <dbReference type="Proteomes" id="UP000594260"/>
    </source>
</evidence>
<dbReference type="Gene3D" id="4.10.400.10">
    <property type="entry name" value="Low-density Lipoprotein Receptor"/>
    <property type="match status" value="1"/>
</dbReference>
<dbReference type="GO" id="GO:0004866">
    <property type="term" value="F:endopeptidase inhibitor activity"/>
    <property type="evidence" value="ECO:0007669"/>
    <property type="project" value="InterPro"/>
</dbReference>
<dbReference type="InterPro" id="IPR009048">
    <property type="entry name" value="A-macroglobulin_rcpt-bd"/>
</dbReference>
<keyword evidence="8" id="KW-1185">Reference proteome</keyword>
<evidence type="ECO:0000313" key="7">
    <source>
        <dbReference type="EnsemblMetazoa" id="XP_022654336"/>
    </source>
</evidence>
<dbReference type="Pfam" id="PF01835">
    <property type="entry name" value="MG2"/>
    <property type="match status" value="1"/>
</dbReference>
<organism evidence="7 8">
    <name type="scientific">Varroa destructor</name>
    <name type="common">Honeybee mite</name>
    <dbReference type="NCBI Taxonomy" id="109461"/>
    <lineage>
        <taxon>Eukaryota</taxon>
        <taxon>Metazoa</taxon>
        <taxon>Ecdysozoa</taxon>
        <taxon>Arthropoda</taxon>
        <taxon>Chelicerata</taxon>
        <taxon>Arachnida</taxon>
        <taxon>Acari</taxon>
        <taxon>Parasitiformes</taxon>
        <taxon>Mesostigmata</taxon>
        <taxon>Gamasina</taxon>
        <taxon>Dermanyssoidea</taxon>
        <taxon>Varroidae</taxon>
        <taxon>Varroa</taxon>
    </lineage>
</organism>
<dbReference type="SMART" id="SM00192">
    <property type="entry name" value="LDLa"/>
    <property type="match status" value="1"/>
</dbReference>
<sequence>MRQPLISLLYEVPGRARPILLLFAASLLTTSLTTILLTVSWTSQNAFAHWSVTHADYQPYHANPTHLVLCPRYIRQGQPYRFLVSLFQLARPVIVTATVHRDGVEIAKIEKEVASEGVPELITFTLPTNLLPGHYRLQVEGAINDFNGGVAFSNETNLSLLQRSLTIIVQIDRPLYRQGQTVKFRVIPVTTEFTAYQEALDIIMINPSGFEMKRWSSRRSVSGWLGLEYPLSELPQLGRWTIRVKANGYSHDEHFYVKEYYPPPFEVQVHSPSFIISSAQFLRGTVYANYSSGAPVGGNISVIAVMEAVTKEDNRESKGYEMSLDSFYGVWNFEFPVSDLLRSTKNVQRFKLVVKAKVMDARTSLIRKGYSESLIFRKSYTLRFEGPAKQVFKPGLPFRAYIELRYQDGTPVELEWFRGRPVSHYLNVNIFVPSLAAQPKLQHPRILPTAGTRWEVQIDVTPNWSNSSRPIFLEARFFDEYFGTERAKLVLLPEFSENSHHLSISTSTRNAKVGEFIIFHVRANYYVESFQYLVMSKGVIIRSGVEAMTSSIRTFAITLTKDMAPRAVIIVYDLTADDKLLADSLEFPVDGIAMNKVGIRSESKDRSGSTIDLTVFGDVGSIVGISSQPLDVLATYIHHPISTRRVAAALEFSDSDAPHATQVDTHSTFQVSGLALFSDAYVGRRPRVCVTSAGYASCFDGSCYSTSKMCNGVEDCADGADEFSCHHRHTIDWEKFRSTRRNLVSSDFEATWLWKDVSISATGQSLVSISAPSSSCPWAISAVAISPFRGIYTLPNPEMMTSSRPFYMSVDAPKAAQLGEHFSARVALFNLGQTKLEVLVTLANSLDYKFVYVNAPLDSSSNGNYRYSKHHQYRSDDEKAQKLKSIRQLQQHHQQPITMYGEHQHLVFLWPQRPVVLLFPIVGIRPGETNLTVAAKTQTMKTSMSTTIKLIPEGFEWRSRVSLLVDIPRGAYVLKQLDTGVTGLMKEMPFGPVGLKHMPVGDYSTAEIIITGSAFGPPFATSPLTAGTVFGLPGETGEANMFSFAASLLSLQLLQANKNLVRRHRHIFQHLFLTYQTQLSYQRDNGGFAMFTHSDAPASVWLTALTVRYFHKANRLFPEWKNFVHIDHKVLEKALAFLLASQAKNGAFHDHDGYFTYDRKMSLKCTDDNHKAVNVSLTAYVTIALHELRNFEGPLSVKILPAIRQAQEYLEYSVTYSAKEDDPYQLAITAYALLLISSSEAEYAFALLDRKYIQDGDMRYWSKRRFQTNPSVTEAGGDGDLPFVLAAGSQPPQVTPLTRSELHAVDVETTAYALLAYLHGKAVLVKPIVEWLTQQRSRKSGWASTQDTIVAMEALLEYEKRVFSSEAEERELSMTITIEATCLPGISKQFHVSIANRYQPQRFRIPNAWGQLTVRARGVGSALLQIALSSRQHQPPPPISHSLSLSVKVFSSGRNHSRIHFRSCQSWLDGRGIGEVRGLSSESAVSGLVVLEAALPTGYGVDRDTLLHYVHSGTARNLRHAHTLDDGRAVFYFDYLDSSPICINFTALRLRPTAVVSRHTLVKVYEYHEPERLNQTLVDLSFLHALQVCDVCGSYQCVQCPSYNGAQDTYYRTSSQNLLVVLTIVTSLISHGPRCR</sequence>
<dbReference type="InterPro" id="IPR050473">
    <property type="entry name" value="A2M/Complement_sys"/>
</dbReference>
<protein>
    <recommendedName>
        <fullName evidence="9">CD109 antigen</fullName>
    </recommendedName>
</protein>
<dbReference type="InterPro" id="IPR036595">
    <property type="entry name" value="A-macroglobulin_rcpt-bd_sf"/>
</dbReference>
<dbReference type="GeneID" id="111247549"/>
<dbReference type="EnsemblMetazoa" id="XM_022798602">
    <property type="protein sequence ID" value="XP_022654337"/>
    <property type="gene ID" value="LOC111247549"/>
</dbReference>
<dbReference type="Gene3D" id="1.50.10.20">
    <property type="match status" value="1"/>
</dbReference>
<dbReference type="Gene3D" id="2.20.130.20">
    <property type="match status" value="1"/>
</dbReference>
<dbReference type="Gene3D" id="2.60.40.1940">
    <property type="match status" value="1"/>
</dbReference>
<feature type="domain" description="Alpha-macroglobulin receptor-binding" evidence="6">
    <location>
        <begin position="1486"/>
        <end position="1578"/>
    </location>
</feature>